<dbReference type="InterPro" id="IPR010105">
    <property type="entry name" value="TonB_sidphr_rcpt"/>
</dbReference>
<feature type="signal peptide" evidence="15">
    <location>
        <begin position="1"/>
        <end position="42"/>
    </location>
</feature>
<gene>
    <name evidence="17" type="ORF">N4T19_11270</name>
</gene>
<evidence type="ECO:0000256" key="7">
    <source>
        <dbReference type="ARBA" id="ARBA00023004"/>
    </source>
</evidence>
<dbReference type="Gene3D" id="3.55.50.30">
    <property type="match status" value="1"/>
</dbReference>
<dbReference type="Gene3D" id="2.40.170.20">
    <property type="entry name" value="TonB-dependent receptor, beta-barrel domain"/>
    <property type="match status" value="1"/>
</dbReference>
<dbReference type="CDD" id="cd01347">
    <property type="entry name" value="ligand_gated_channel"/>
    <property type="match status" value="1"/>
</dbReference>
<evidence type="ECO:0000256" key="11">
    <source>
        <dbReference type="ARBA" id="ARBA00023237"/>
    </source>
</evidence>
<dbReference type="InterPro" id="IPR000531">
    <property type="entry name" value="Beta-barrel_TonB"/>
</dbReference>
<dbReference type="EMBL" id="CP104377">
    <property type="protein sequence ID" value="UXC20640.1"/>
    <property type="molecule type" value="Genomic_DNA"/>
</dbReference>
<comment type="subcellular location">
    <subcellularLocation>
        <location evidence="1 12">Cell outer membrane</location>
        <topology evidence="1 12">Multi-pass membrane protein</topology>
    </subcellularLocation>
</comment>
<keyword evidence="9 12" id="KW-0472">Membrane</keyword>
<dbReference type="Proteomes" id="UP001058290">
    <property type="component" value="Chromosome"/>
</dbReference>
<evidence type="ECO:0000256" key="14">
    <source>
        <dbReference type="SAM" id="MobiDB-lite"/>
    </source>
</evidence>
<evidence type="ECO:0000256" key="13">
    <source>
        <dbReference type="RuleBase" id="RU003357"/>
    </source>
</evidence>
<feature type="region of interest" description="Disordered" evidence="14">
    <location>
        <begin position="130"/>
        <end position="163"/>
    </location>
</feature>
<reference evidence="17" key="1">
    <citation type="submission" date="2022-09" db="EMBL/GenBank/DDBJ databases">
        <title>Bacterial diversity in gut of crayfish and pufferfish.</title>
        <authorList>
            <person name="Huang Y."/>
        </authorList>
    </citation>
    <scope>NUCLEOTIDE SEQUENCE</scope>
    <source>
        <strain evidence="17">PR12</strain>
    </source>
</reference>
<dbReference type="InterPro" id="IPR039426">
    <property type="entry name" value="TonB-dep_rcpt-like"/>
</dbReference>
<evidence type="ECO:0000256" key="4">
    <source>
        <dbReference type="ARBA" id="ARBA00022452"/>
    </source>
</evidence>
<dbReference type="RefSeq" id="WP_260720224.1">
    <property type="nucleotide sequence ID" value="NZ_CP104377.1"/>
</dbReference>
<feature type="chain" id="PRO_5045897189" evidence="15">
    <location>
        <begin position="43"/>
        <end position="855"/>
    </location>
</feature>
<evidence type="ECO:0000256" key="1">
    <source>
        <dbReference type="ARBA" id="ARBA00004571"/>
    </source>
</evidence>
<evidence type="ECO:0000256" key="5">
    <source>
        <dbReference type="ARBA" id="ARBA00022496"/>
    </source>
</evidence>
<evidence type="ECO:0000256" key="9">
    <source>
        <dbReference type="ARBA" id="ARBA00023136"/>
    </source>
</evidence>
<keyword evidence="8 13" id="KW-0798">TonB box</keyword>
<evidence type="ECO:0000256" key="8">
    <source>
        <dbReference type="ARBA" id="ARBA00023077"/>
    </source>
</evidence>
<evidence type="ECO:0000313" key="17">
    <source>
        <dbReference type="EMBL" id="UXC20640.1"/>
    </source>
</evidence>
<keyword evidence="5" id="KW-0410">Iron transport</keyword>
<keyword evidence="18" id="KW-1185">Reference proteome</keyword>
<dbReference type="PANTHER" id="PTHR30069:SF42">
    <property type="entry name" value="FERRIC AEROBACTIN RECEPTOR"/>
    <property type="match status" value="1"/>
</dbReference>
<dbReference type="InterPro" id="IPR012910">
    <property type="entry name" value="Plug_dom"/>
</dbReference>
<dbReference type="InterPro" id="IPR036942">
    <property type="entry name" value="Beta-barrel_TonB_sf"/>
</dbReference>
<name>A0ABY6A652_9BURK</name>
<dbReference type="Gene3D" id="2.170.130.10">
    <property type="entry name" value="TonB-dependent receptor, plug domain"/>
    <property type="match status" value="1"/>
</dbReference>
<keyword evidence="3 12" id="KW-0813">Transport</keyword>
<dbReference type="InterPro" id="IPR011662">
    <property type="entry name" value="Secretin/TonB_short_N"/>
</dbReference>
<evidence type="ECO:0000256" key="12">
    <source>
        <dbReference type="PROSITE-ProRule" id="PRU01360"/>
    </source>
</evidence>
<evidence type="ECO:0000256" key="2">
    <source>
        <dbReference type="ARBA" id="ARBA00009810"/>
    </source>
</evidence>
<feature type="compositionally biased region" description="Low complexity" evidence="14">
    <location>
        <begin position="130"/>
        <end position="161"/>
    </location>
</feature>
<protein>
    <submittedName>
        <fullName evidence="17">TonB-dependent receptor</fullName>
    </submittedName>
</protein>
<evidence type="ECO:0000256" key="6">
    <source>
        <dbReference type="ARBA" id="ARBA00022692"/>
    </source>
</evidence>
<evidence type="ECO:0000256" key="3">
    <source>
        <dbReference type="ARBA" id="ARBA00022448"/>
    </source>
</evidence>
<keyword evidence="4 12" id="KW-1134">Transmembrane beta strand</keyword>
<evidence type="ECO:0000256" key="15">
    <source>
        <dbReference type="SAM" id="SignalP"/>
    </source>
</evidence>
<keyword evidence="10 17" id="KW-0675">Receptor</keyword>
<dbReference type="InterPro" id="IPR037066">
    <property type="entry name" value="Plug_dom_sf"/>
</dbReference>
<proteinExistence type="inferred from homology"/>
<keyword evidence="5" id="KW-0406">Ion transport</keyword>
<keyword evidence="11 12" id="KW-0998">Cell outer membrane</keyword>
<accession>A0ABY6A652</accession>
<dbReference type="SMART" id="SM00965">
    <property type="entry name" value="STN"/>
    <property type="match status" value="1"/>
</dbReference>
<keyword evidence="6 12" id="KW-0812">Transmembrane</keyword>
<comment type="similarity">
    <text evidence="2 12 13">Belongs to the TonB-dependent receptor family.</text>
</comment>
<evidence type="ECO:0000259" key="16">
    <source>
        <dbReference type="SMART" id="SM00965"/>
    </source>
</evidence>
<dbReference type="Pfam" id="PF00593">
    <property type="entry name" value="TonB_dep_Rec_b-barrel"/>
    <property type="match status" value="1"/>
</dbReference>
<organism evidence="17 18">
    <name type="scientific">Comamonas squillarum</name>
    <dbReference type="NCBI Taxonomy" id="2977320"/>
    <lineage>
        <taxon>Bacteria</taxon>
        <taxon>Pseudomonadati</taxon>
        <taxon>Pseudomonadota</taxon>
        <taxon>Betaproteobacteria</taxon>
        <taxon>Burkholderiales</taxon>
        <taxon>Comamonadaceae</taxon>
        <taxon>Comamonas</taxon>
    </lineage>
</organism>
<feature type="domain" description="Secretin/TonB short N-terminal" evidence="16">
    <location>
        <begin position="77"/>
        <end position="128"/>
    </location>
</feature>
<sequence length="855" mass="92354">MTTSRLQRRHAGAPSTVRSCAERSPLHVLALAALLTSALAPAASRAADAPPAAAVQLNIPAGSLADILTRIGQQTGRSIVADPAVLQGQRSAAIQGHWTAEQAVRKALEGSALQVQTLNGGALQIRKPTTPQQPVAEAAPAAAAATPAEAAAAPASPADASHQLPTVVVTDQRSDSSLMQPTRQVTVIEGEELDDLRATSVNLNSLLAKSVPGMSDSSRNMSDFGMTLRGRNVLVLVDGIPLNTNRDTARNLVNVEMSRIERVEVLRGSNAIYGSGATGGVISVTTRPVGGQPVARTTVGFDSSLSHLSGDGLGGQVQHYLSGAGEVVDYEVDISARRMGGAFDGHGDRIAPDASQGDLFDSNTYSLGGKIGFRIDGNQRIQLAASHLRAHQKTDYANDPSVNQAPLGSLAARAIRGLKLAEQNQVENSLLSASYEHKDLGGSLLSAMVYGRDNFVRFAPFDARSNSNRGNFVDQVMQNNKVFGGRLTITTPIGDDKRTKLVWGADYIQERSNMPLDTFDAATYDASGGLVFQPTGQRIYMPWVTVKSAGAFGQLQHRFNDQWSAEGGLRYEKSQASFADFQPLSQSRLPNPATVAGGKVSYDAVLYNLGLAFKPWKDHEFYTSFSQGFDLPDVGLQLRNAGAKFDINASDLEPVKTDNYEIGWRGTFGNTMATLALFQSRSDLGAVQSFNNGLHLTRTRERIRGVELTADHYADHWSTGGTITWMQGRETPPGASSDQPMTGYRIPPLKITGYLQYNPSSRWSLRSQFNWFGARDYRLADGKTQFARADVKSYYSVDVVGRYQFDNKNQVTIGVQNLFNRYYLPLYSQLMRSGKNDSRLPAAGATLTASYTHNW</sequence>
<evidence type="ECO:0000256" key="10">
    <source>
        <dbReference type="ARBA" id="ARBA00023170"/>
    </source>
</evidence>
<dbReference type="SUPFAM" id="SSF56935">
    <property type="entry name" value="Porins"/>
    <property type="match status" value="1"/>
</dbReference>
<evidence type="ECO:0000313" key="18">
    <source>
        <dbReference type="Proteomes" id="UP001058290"/>
    </source>
</evidence>
<dbReference type="Pfam" id="PF07715">
    <property type="entry name" value="Plug"/>
    <property type="match status" value="1"/>
</dbReference>
<dbReference type="NCBIfam" id="TIGR01783">
    <property type="entry name" value="TonB-siderophor"/>
    <property type="match status" value="1"/>
</dbReference>
<dbReference type="PROSITE" id="PS52016">
    <property type="entry name" value="TONB_DEPENDENT_REC_3"/>
    <property type="match status" value="1"/>
</dbReference>
<keyword evidence="7" id="KW-0408">Iron</keyword>
<keyword evidence="15" id="KW-0732">Signal</keyword>
<dbReference type="PANTHER" id="PTHR30069">
    <property type="entry name" value="TONB-DEPENDENT OUTER MEMBRANE RECEPTOR"/>
    <property type="match status" value="1"/>
</dbReference>